<accession>A0A1H9W0Z3</accession>
<name>A0A1H9W0Z3_9MICO</name>
<sequence>MTESSSRGAKPAGQSAGDAGDSSVAPMYGPPSPPVPLETALRRPATTGLVVTLLALNLLFTGWLALRQEKRIAEAASPASYSGDTSGTAADLSQPQVCWLLGLVAAGQGKGSEVAKMALTGDVMSDCSTYAGRGARGQSMDGN</sequence>
<evidence type="ECO:0000256" key="1">
    <source>
        <dbReference type="SAM" id="MobiDB-lite"/>
    </source>
</evidence>
<reference evidence="4" key="1">
    <citation type="submission" date="2016-10" db="EMBL/GenBank/DDBJ databases">
        <authorList>
            <person name="Varghese N."/>
            <person name="Submissions S."/>
        </authorList>
    </citation>
    <scope>NUCLEOTIDE SEQUENCE [LARGE SCALE GENOMIC DNA]</scope>
    <source>
        <strain evidence="4">CGMCC 1.6963</strain>
    </source>
</reference>
<dbReference type="EMBL" id="FOHB01000004">
    <property type="protein sequence ID" value="SES27562.1"/>
    <property type="molecule type" value="Genomic_DNA"/>
</dbReference>
<feature type="transmembrane region" description="Helical" evidence="2">
    <location>
        <begin position="45"/>
        <end position="66"/>
    </location>
</feature>
<keyword evidence="4" id="KW-1185">Reference proteome</keyword>
<gene>
    <name evidence="3" type="ORF">SAMN05216199_2706</name>
</gene>
<dbReference type="AlphaFoldDB" id="A0A1H9W0Z3"/>
<evidence type="ECO:0000313" key="3">
    <source>
        <dbReference type="EMBL" id="SES27562.1"/>
    </source>
</evidence>
<proteinExistence type="predicted"/>
<feature type="region of interest" description="Disordered" evidence="1">
    <location>
        <begin position="1"/>
        <end position="40"/>
    </location>
</feature>
<dbReference type="Proteomes" id="UP000199019">
    <property type="component" value="Unassembled WGS sequence"/>
</dbReference>
<evidence type="ECO:0000313" key="4">
    <source>
        <dbReference type="Proteomes" id="UP000199019"/>
    </source>
</evidence>
<keyword evidence="2" id="KW-0472">Membrane</keyword>
<evidence type="ECO:0000256" key="2">
    <source>
        <dbReference type="SAM" id="Phobius"/>
    </source>
</evidence>
<keyword evidence="2" id="KW-0812">Transmembrane</keyword>
<protein>
    <submittedName>
        <fullName evidence="3">Uncharacterized protein</fullName>
    </submittedName>
</protein>
<keyword evidence="2" id="KW-1133">Transmembrane helix</keyword>
<organism evidence="3 4">
    <name type="scientific">Pedococcus cremeus</name>
    <dbReference type="NCBI Taxonomy" id="587636"/>
    <lineage>
        <taxon>Bacteria</taxon>
        <taxon>Bacillati</taxon>
        <taxon>Actinomycetota</taxon>
        <taxon>Actinomycetes</taxon>
        <taxon>Micrococcales</taxon>
        <taxon>Intrasporangiaceae</taxon>
        <taxon>Pedococcus</taxon>
    </lineage>
</organism>